<gene>
    <name evidence="2" type="ORF">METZ01_LOCUS163504</name>
</gene>
<dbReference type="SUPFAM" id="SSF63411">
    <property type="entry name" value="LuxS/MPP-like metallohydrolase"/>
    <property type="match status" value="1"/>
</dbReference>
<evidence type="ECO:0000259" key="1">
    <source>
        <dbReference type="Pfam" id="PF00675"/>
    </source>
</evidence>
<dbReference type="Pfam" id="PF00675">
    <property type="entry name" value="Peptidase_M16"/>
    <property type="match status" value="1"/>
</dbReference>
<dbReference type="InterPro" id="IPR050361">
    <property type="entry name" value="MPP/UQCRC_Complex"/>
</dbReference>
<reference evidence="2" key="1">
    <citation type="submission" date="2018-05" db="EMBL/GenBank/DDBJ databases">
        <authorList>
            <person name="Lanie J.A."/>
            <person name="Ng W.-L."/>
            <person name="Kazmierczak K.M."/>
            <person name="Andrzejewski T.M."/>
            <person name="Davidsen T.M."/>
            <person name="Wayne K.J."/>
            <person name="Tettelin H."/>
            <person name="Glass J.I."/>
            <person name="Rusch D."/>
            <person name="Podicherti R."/>
            <person name="Tsui H.-C.T."/>
            <person name="Winkler M.E."/>
        </authorList>
    </citation>
    <scope>NUCLEOTIDE SEQUENCE</scope>
</reference>
<dbReference type="InterPro" id="IPR011765">
    <property type="entry name" value="Pept_M16_N"/>
</dbReference>
<dbReference type="EMBL" id="UINC01028874">
    <property type="protein sequence ID" value="SVB10650.1"/>
    <property type="molecule type" value="Genomic_DNA"/>
</dbReference>
<evidence type="ECO:0000313" key="2">
    <source>
        <dbReference type="EMBL" id="SVB10650.1"/>
    </source>
</evidence>
<name>A0A382BA01_9ZZZZ</name>
<dbReference type="GO" id="GO:0046872">
    <property type="term" value="F:metal ion binding"/>
    <property type="evidence" value="ECO:0007669"/>
    <property type="project" value="InterPro"/>
</dbReference>
<accession>A0A382BA01</accession>
<organism evidence="2">
    <name type="scientific">marine metagenome</name>
    <dbReference type="NCBI Taxonomy" id="408172"/>
    <lineage>
        <taxon>unclassified sequences</taxon>
        <taxon>metagenomes</taxon>
        <taxon>ecological metagenomes</taxon>
    </lineage>
</organism>
<dbReference type="InterPro" id="IPR011249">
    <property type="entry name" value="Metalloenz_LuxS/M16"/>
</dbReference>
<sequence>MRDFRAPSVVAEDLENGLKIKVARAPLVPVVTVSLVLEAGEDVLDADRAGLAVLTGDSLEGGTNKWSGSELAAQLENNGTGLSVDTDWDCTTVSLSCLADRLDTVLGVLAEVILNPRFPEDEVSRFVSQELALIEQRKM</sequence>
<dbReference type="PANTHER" id="PTHR11851:SF224">
    <property type="entry name" value="PROCESSING PROTEASE"/>
    <property type="match status" value="1"/>
</dbReference>
<proteinExistence type="predicted"/>
<feature type="domain" description="Peptidase M16 N-terminal" evidence="1">
    <location>
        <begin position="25"/>
        <end position="135"/>
    </location>
</feature>
<dbReference type="Gene3D" id="3.30.830.10">
    <property type="entry name" value="Metalloenzyme, LuxS/M16 peptidase-like"/>
    <property type="match status" value="1"/>
</dbReference>
<protein>
    <recommendedName>
        <fullName evidence="1">Peptidase M16 N-terminal domain-containing protein</fullName>
    </recommendedName>
</protein>
<dbReference type="PANTHER" id="PTHR11851">
    <property type="entry name" value="METALLOPROTEASE"/>
    <property type="match status" value="1"/>
</dbReference>
<dbReference type="AlphaFoldDB" id="A0A382BA01"/>
<feature type="non-terminal residue" evidence="2">
    <location>
        <position position="139"/>
    </location>
</feature>